<dbReference type="OMA" id="DNINPIA"/>
<feature type="region of interest" description="Disordered" evidence="1">
    <location>
        <begin position="432"/>
        <end position="457"/>
    </location>
</feature>
<dbReference type="InterPro" id="IPR000253">
    <property type="entry name" value="FHA_dom"/>
</dbReference>
<accession>I2H7L7</accession>
<proteinExistence type="predicted"/>
<gene>
    <name evidence="3" type="primary">TBLA0H00800</name>
    <name evidence="3" type="ORF">TBLA_0H00800</name>
</gene>
<dbReference type="SUPFAM" id="SSF49879">
    <property type="entry name" value="SMAD/FHA domain"/>
    <property type="match status" value="1"/>
</dbReference>
<protein>
    <recommendedName>
        <fullName evidence="2">FHA domain-containing protein</fullName>
    </recommendedName>
</protein>
<dbReference type="GeneID" id="14497526"/>
<feature type="compositionally biased region" description="Polar residues" evidence="1">
    <location>
        <begin position="9"/>
        <end position="18"/>
    </location>
</feature>
<organism evidence="3 4">
    <name type="scientific">Henningerozyma blattae (strain ATCC 34711 / CBS 6284 / DSM 70876 / NBRC 10599 / NRRL Y-10934 / UCD 77-7)</name>
    <name type="common">Yeast</name>
    <name type="synonym">Tetrapisispora blattae</name>
    <dbReference type="NCBI Taxonomy" id="1071380"/>
    <lineage>
        <taxon>Eukaryota</taxon>
        <taxon>Fungi</taxon>
        <taxon>Dikarya</taxon>
        <taxon>Ascomycota</taxon>
        <taxon>Saccharomycotina</taxon>
        <taxon>Saccharomycetes</taxon>
        <taxon>Saccharomycetales</taxon>
        <taxon>Saccharomycetaceae</taxon>
        <taxon>Henningerozyma</taxon>
    </lineage>
</organism>
<dbReference type="HOGENOM" id="CLU_031992_1_0_1"/>
<feature type="region of interest" description="Disordered" evidence="1">
    <location>
        <begin position="1"/>
        <end position="26"/>
    </location>
</feature>
<dbReference type="InParanoid" id="I2H7L7"/>
<dbReference type="GO" id="GO:0000321">
    <property type="term" value="P:re-entry into mitotic cell cycle after pheromone arrest"/>
    <property type="evidence" value="ECO:0007669"/>
    <property type="project" value="EnsemblFungi"/>
</dbReference>
<dbReference type="OrthoDB" id="687730at2759"/>
<dbReference type="SMART" id="SM00240">
    <property type="entry name" value="FHA"/>
    <property type="match status" value="1"/>
</dbReference>
<evidence type="ECO:0000256" key="1">
    <source>
        <dbReference type="SAM" id="MobiDB-lite"/>
    </source>
</evidence>
<name>I2H7L7_HENB6</name>
<dbReference type="KEGG" id="tbl:TBLA_0H00800"/>
<keyword evidence="4" id="KW-1185">Reference proteome</keyword>
<dbReference type="GO" id="GO:0031929">
    <property type="term" value="P:TOR signaling"/>
    <property type="evidence" value="ECO:0007669"/>
    <property type="project" value="EnsemblFungi"/>
</dbReference>
<dbReference type="InterPro" id="IPR051176">
    <property type="entry name" value="Cent_Immune-Sig_Mod"/>
</dbReference>
<evidence type="ECO:0000313" key="3">
    <source>
        <dbReference type="EMBL" id="CCH62369.1"/>
    </source>
</evidence>
<sequence length="481" mass="53666">MTAKRSRSNSRSTGSDAPNLQPPPLLFQQEEDQSLENDNINPIATTLIASPKKTTENQQVGLTKHRYTNILILKSLNGTFETKFLIIPYLPETLKLGRPVTNNSNNGNSRNSIIRSDNGNFDSRVLSRSHASLFTDPRTNTIFIKDLNSSNGTFLNNSRLLADQNYKLNIGDVIDLGTDIDNKLEHRRISAFVEDISLIPILSTSTLNTNPSASGISTPIHLSLNAQRIAFDAAMFGDISDSQDGQADLNDDLLGKDTSILSGIFINSSTGTSPNIISMIKLLNTEISLEEYENDKLVKLNKYLKDYRLNMKSLYYRDIEELQKNFKMVKDSITKNYNEKLETLTRKNNNNLDILRAEIESLKLHINPDPSEVANQHSNDITDSPDSSNYNSKVSEITSPKIDELRQQLITLKQDLELQKLENHSLTQKIINDDGYNTSNKSNNPNGTTQEEDEKVWSGPGQVRAALLLGAIGLALGWVLT</sequence>
<feature type="compositionally biased region" description="Polar residues" evidence="1">
    <location>
        <begin position="432"/>
        <end position="449"/>
    </location>
</feature>
<dbReference type="PANTHER" id="PTHR15715:SF37">
    <property type="entry name" value="LD47843P"/>
    <property type="match status" value="1"/>
</dbReference>
<evidence type="ECO:0000259" key="2">
    <source>
        <dbReference type="PROSITE" id="PS50006"/>
    </source>
</evidence>
<dbReference type="PROSITE" id="PS50006">
    <property type="entry name" value="FHA_DOMAIN"/>
    <property type="match status" value="1"/>
</dbReference>
<feature type="compositionally biased region" description="Polar residues" evidence="1">
    <location>
        <begin position="373"/>
        <end position="394"/>
    </location>
</feature>
<dbReference type="GO" id="GO:0005793">
    <property type="term" value="C:endoplasmic reticulum-Golgi intermediate compartment"/>
    <property type="evidence" value="ECO:0007669"/>
    <property type="project" value="EnsemblFungi"/>
</dbReference>
<dbReference type="EMBL" id="HE806323">
    <property type="protein sequence ID" value="CCH62369.1"/>
    <property type="molecule type" value="Genomic_DNA"/>
</dbReference>
<feature type="domain" description="FHA" evidence="2">
    <location>
        <begin position="94"/>
        <end position="160"/>
    </location>
</feature>
<dbReference type="Gene3D" id="2.60.200.20">
    <property type="match status" value="1"/>
</dbReference>
<dbReference type="GO" id="GO:0005789">
    <property type="term" value="C:endoplasmic reticulum membrane"/>
    <property type="evidence" value="ECO:0007669"/>
    <property type="project" value="EnsemblFungi"/>
</dbReference>
<dbReference type="Proteomes" id="UP000002866">
    <property type="component" value="Chromosome 8"/>
</dbReference>
<dbReference type="RefSeq" id="XP_004181888.1">
    <property type="nucleotide sequence ID" value="XM_004181840.1"/>
</dbReference>
<dbReference type="STRING" id="1071380.I2H7L7"/>
<dbReference type="Pfam" id="PF00498">
    <property type="entry name" value="FHA"/>
    <property type="match status" value="1"/>
</dbReference>
<dbReference type="InterPro" id="IPR008984">
    <property type="entry name" value="SMAD_FHA_dom_sf"/>
</dbReference>
<evidence type="ECO:0000313" key="4">
    <source>
        <dbReference type="Proteomes" id="UP000002866"/>
    </source>
</evidence>
<dbReference type="eggNOG" id="KOG3872">
    <property type="taxonomic scope" value="Eukaryota"/>
</dbReference>
<dbReference type="AlphaFoldDB" id="I2H7L7"/>
<dbReference type="PANTHER" id="PTHR15715">
    <property type="entry name" value="CENTROSOMAL PROTEIN OF 170 KDA"/>
    <property type="match status" value="1"/>
</dbReference>
<feature type="region of interest" description="Disordered" evidence="1">
    <location>
        <begin position="368"/>
        <end position="394"/>
    </location>
</feature>
<reference evidence="3 4" key="1">
    <citation type="journal article" date="2011" name="Proc. Natl. Acad. Sci. U.S.A.">
        <title>Evolutionary erosion of yeast sex chromosomes by mating-type switching accidents.</title>
        <authorList>
            <person name="Gordon J.L."/>
            <person name="Armisen D."/>
            <person name="Proux-Wera E."/>
            <person name="Oheigeartaigh S.S."/>
            <person name="Byrne K.P."/>
            <person name="Wolfe K.H."/>
        </authorList>
    </citation>
    <scope>NUCLEOTIDE SEQUENCE [LARGE SCALE GENOMIC DNA]</scope>
    <source>
        <strain evidence="4">ATCC 34711 / CBS 6284 / DSM 70876 / NBRC 10599 / NRRL Y-10934 / UCD 77-7</strain>
    </source>
</reference>